<feature type="transmembrane region" description="Helical" evidence="1">
    <location>
        <begin position="176"/>
        <end position="197"/>
    </location>
</feature>
<accession>A0A165D5A4</accession>
<keyword evidence="1" id="KW-0812">Transmembrane</keyword>
<keyword evidence="3" id="KW-1185">Reference proteome</keyword>
<dbReference type="GeneID" id="63829918"/>
<organism evidence="2 3">
    <name type="scientific">Laetiporus sulphureus 93-53</name>
    <dbReference type="NCBI Taxonomy" id="1314785"/>
    <lineage>
        <taxon>Eukaryota</taxon>
        <taxon>Fungi</taxon>
        <taxon>Dikarya</taxon>
        <taxon>Basidiomycota</taxon>
        <taxon>Agaricomycotina</taxon>
        <taxon>Agaricomycetes</taxon>
        <taxon>Polyporales</taxon>
        <taxon>Laetiporus</taxon>
    </lineage>
</organism>
<gene>
    <name evidence="2" type="ORF">LAESUDRAFT_761286</name>
</gene>
<dbReference type="RefSeq" id="XP_040761920.1">
    <property type="nucleotide sequence ID" value="XM_040912890.1"/>
</dbReference>
<keyword evidence="1" id="KW-0472">Membrane</keyword>
<sequence>MHHPMQVLPMNKTFVESVRGNRAHHCGGLREKAMRLSNQIFGFPALDALPPSHHAHAVPPLPQVPNPEPGRVSILPYIGTPIALDNAHTNEHSADTKEEGAGAAVAHDVAYAEPLRKLPSGLGYTPEMGPVRIVHMNGEEGYGPRMRFRHRRGPFLRRIHFALMALGPWEGRAVAFVLGCGIGVLLRMVWVLGVVVARSLSGRRTEEPAESVFDIDAEDILVPPPQYTDEKVALIAAEQKITPTPQA</sequence>
<dbReference type="Proteomes" id="UP000076871">
    <property type="component" value="Unassembled WGS sequence"/>
</dbReference>
<proteinExistence type="predicted"/>
<dbReference type="AlphaFoldDB" id="A0A165D5A4"/>
<evidence type="ECO:0000256" key="1">
    <source>
        <dbReference type="SAM" id="Phobius"/>
    </source>
</evidence>
<evidence type="ECO:0000313" key="2">
    <source>
        <dbReference type="EMBL" id="KZT04180.1"/>
    </source>
</evidence>
<dbReference type="EMBL" id="KV427638">
    <property type="protein sequence ID" value="KZT04180.1"/>
    <property type="molecule type" value="Genomic_DNA"/>
</dbReference>
<reference evidence="2 3" key="1">
    <citation type="journal article" date="2016" name="Mol. Biol. Evol.">
        <title>Comparative Genomics of Early-Diverging Mushroom-Forming Fungi Provides Insights into the Origins of Lignocellulose Decay Capabilities.</title>
        <authorList>
            <person name="Nagy L.G."/>
            <person name="Riley R."/>
            <person name="Tritt A."/>
            <person name="Adam C."/>
            <person name="Daum C."/>
            <person name="Floudas D."/>
            <person name="Sun H."/>
            <person name="Yadav J.S."/>
            <person name="Pangilinan J."/>
            <person name="Larsson K.H."/>
            <person name="Matsuura K."/>
            <person name="Barry K."/>
            <person name="Labutti K."/>
            <person name="Kuo R."/>
            <person name="Ohm R.A."/>
            <person name="Bhattacharya S.S."/>
            <person name="Shirouzu T."/>
            <person name="Yoshinaga Y."/>
            <person name="Martin F.M."/>
            <person name="Grigoriev I.V."/>
            <person name="Hibbett D.S."/>
        </authorList>
    </citation>
    <scope>NUCLEOTIDE SEQUENCE [LARGE SCALE GENOMIC DNA]</scope>
    <source>
        <strain evidence="2 3">93-53</strain>
    </source>
</reference>
<protein>
    <submittedName>
        <fullName evidence="2">Uncharacterized protein</fullName>
    </submittedName>
</protein>
<name>A0A165D5A4_9APHY</name>
<dbReference type="InParanoid" id="A0A165D5A4"/>
<evidence type="ECO:0000313" key="3">
    <source>
        <dbReference type="Proteomes" id="UP000076871"/>
    </source>
</evidence>
<keyword evidence="1" id="KW-1133">Transmembrane helix</keyword>
<dbReference type="OrthoDB" id="3233375at2759"/>